<dbReference type="Pfam" id="PF00753">
    <property type="entry name" value="Lactamase_B"/>
    <property type="match status" value="1"/>
</dbReference>
<comment type="caution">
    <text evidence="6">The sequence shown here is derived from an EMBL/GenBank/DDBJ whole genome shotgun (WGS) entry which is preliminary data.</text>
</comment>
<evidence type="ECO:0000313" key="6">
    <source>
        <dbReference type="EMBL" id="PXW54181.1"/>
    </source>
</evidence>
<dbReference type="GO" id="GO:0046872">
    <property type="term" value="F:metal ion binding"/>
    <property type="evidence" value="ECO:0007669"/>
    <property type="project" value="UniProtKB-KW"/>
</dbReference>
<accession>A0A2V3TYN8</accession>
<reference evidence="6 7" key="1">
    <citation type="submission" date="2018-05" db="EMBL/GenBank/DDBJ databases">
        <title>Genomic Encyclopedia of Type Strains, Phase IV (KMG-IV): sequencing the most valuable type-strain genomes for metagenomic binning, comparative biology and taxonomic classification.</title>
        <authorList>
            <person name="Goeker M."/>
        </authorList>
    </citation>
    <scope>NUCLEOTIDE SEQUENCE [LARGE SCALE GENOMIC DNA]</scope>
    <source>
        <strain evidence="6 7">DSM 6462</strain>
    </source>
</reference>
<feature type="domain" description="Metallo-beta-lactamase" evidence="5">
    <location>
        <begin position="57"/>
        <end position="268"/>
    </location>
</feature>
<evidence type="ECO:0000259" key="5">
    <source>
        <dbReference type="SMART" id="SM00849"/>
    </source>
</evidence>
<name>A0A2V3TYN8_9HYPH</name>
<keyword evidence="3 6" id="KW-0378">Hydrolase</keyword>
<dbReference type="AlphaFoldDB" id="A0A2V3TYN8"/>
<dbReference type="GO" id="GO:0016787">
    <property type="term" value="F:hydrolase activity"/>
    <property type="evidence" value="ECO:0007669"/>
    <property type="project" value="UniProtKB-KW"/>
</dbReference>
<keyword evidence="4" id="KW-0862">Zinc</keyword>
<protein>
    <submittedName>
        <fullName evidence="6">Glyoxylase-like metal-dependent hydrolase (Beta-lactamase superfamily II)</fullName>
    </submittedName>
</protein>
<comment type="similarity">
    <text evidence="1">Belongs to the metallo-beta-lactamase superfamily.</text>
</comment>
<gene>
    <name evidence="6" type="ORF">C7450_112210</name>
</gene>
<dbReference type="Gene3D" id="3.60.15.10">
    <property type="entry name" value="Ribonuclease Z/Hydroxyacylglutathione hydrolase-like"/>
    <property type="match status" value="1"/>
</dbReference>
<dbReference type="PANTHER" id="PTHR42978:SF6">
    <property type="entry name" value="QUORUM-QUENCHING LACTONASE YTNP-RELATED"/>
    <property type="match status" value="1"/>
</dbReference>
<proteinExistence type="inferred from homology"/>
<dbReference type="Proteomes" id="UP000248021">
    <property type="component" value="Unassembled WGS sequence"/>
</dbReference>
<dbReference type="InterPro" id="IPR036866">
    <property type="entry name" value="RibonucZ/Hydroxyglut_hydro"/>
</dbReference>
<dbReference type="SMART" id="SM00849">
    <property type="entry name" value="Lactamase_B"/>
    <property type="match status" value="1"/>
</dbReference>
<sequence length="295" mass="32504">MMYHRRIGSADIFNIVEYVGPTHDPARVFPDLEGDWTSAASQWPYQYVPALNRFVIAIQIWVVRWRGNVIVIDTGCGNFKSRPAAPRMDNLNNRVMEWLEAAGAGRDQVTHVINTHLHGDHVGWNTIVEDGANVPTFRKARYFMPQADYDHFRAIYDGGDTSVGAGAFGDSVLPVVDAGRVTMVGGDGEIAGLTMIPAPGHTPGMYRLTLSSDGETGIFCADIFHSPIQIHQPTLNTMFCMRPEDARETRQRFLEAVAGSGALVMPCHFAFPHAARIGRSDGRFTFHPVPVQPAA</sequence>
<dbReference type="RefSeq" id="WP_110377409.1">
    <property type="nucleotide sequence ID" value="NZ_JAHBRY010000002.1"/>
</dbReference>
<evidence type="ECO:0000256" key="4">
    <source>
        <dbReference type="ARBA" id="ARBA00022833"/>
    </source>
</evidence>
<organism evidence="6 7">
    <name type="scientific">Chelatococcus asaccharovorans</name>
    <dbReference type="NCBI Taxonomy" id="28210"/>
    <lineage>
        <taxon>Bacteria</taxon>
        <taxon>Pseudomonadati</taxon>
        <taxon>Pseudomonadota</taxon>
        <taxon>Alphaproteobacteria</taxon>
        <taxon>Hyphomicrobiales</taxon>
        <taxon>Chelatococcaceae</taxon>
        <taxon>Chelatococcus</taxon>
    </lineage>
</organism>
<dbReference type="InterPro" id="IPR051013">
    <property type="entry name" value="MBL_superfamily_lactonases"/>
</dbReference>
<dbReference type="PANTHER" id="PTHR42978">
    <property type="entry name" value="QUORUM-QUENCHING LACTONASE YTNP-RELATED-RELATED"/>
    <property type="match status" value="1"/>
</dbReference>
<dbReference type="SUPFAM" id="SSF56281">
    <property type="entry name" value="Metallo-hydrolase/oxidoreductase"/>
    <property type="match status" value="1"/>
</dbReference>
<evidence type="ECO:0000256" key="3">
    <source>
        <dbReference type="ARBA" id="ARBA00022801"/>
    </source>
</evidence>
<dbReference type="InterPro" id="IPR001279">
    <property type="entry name" value="Metallo-B-lactamas"/>
</dbReference>
<dbReference type="EMBL" id="QJJK01000012">
    <property type="protein sequence ID" value="PXW54181.1"/>
    <property type="molecule type" value="Genomic_DNA"/>
</dbReference>
<dbReference type="CDD" id="cd16277">
    <property type="entry name" value="metallo-hydrolase-like_MBL-fold"/>
    <property type="match status" value="1"/>
</dbReference>
<evidence type="ECO:0000256" key="2">
    <source>
        <dbReference type="ARBA" id="ARBA00022723"/>
    </source>
</evidence>
<evidence type="ECO:0000256" key="1">
    <source>
        <dbReference type="ARBA" id="ARBA00007749"/>
    </source>
</evidence>
<keyword evidence="7" id="KW-1185">Reference proteome</keyword>
<keyword evidence="2" id="KW-0479">Metal-binding</keyword>
<evidence type="ECO:0000313" key="7">
    <source>
        <dbReference type="Proteomes" id="UP000248021"/>
    </source>
</evidence>
<dbReference type="OrthoDB" id="9773738at2"/>